<feature type="domain" description="SHSP" evidence="3">
    <location>
        <begin position="34"/>
        <end position="140"/>
    </location>
</feature>
<dbReference type="PANTHER" id="PTHR11527">
    <property type="entry name" value="HEAT-SHOCK PROTEIN 20 FAMILY MEMBER"/>
    <property type="match status" value="1"/>
</dbReference>
<dbReference type="InterPro" id="IPR008978">
    <property type="entry name" value="HSP20-like_chaperone"/>
</dbReference>
<proteinExistence type="inferred from homology"/>
<dbReference type="SUPFAM" id="SSF49764">
    <property type="entry name" value="HSP20-like chaperones"/>
    <property type="match status" value="1"/>
</dbReference>
<dbReference type="RefSeq" id="WP_338753689.1">
    <property type="nucleotide sequence ID" value="NZ_CP147404.1"/>
</dbReference>
<comment type="similarity">
    <text evidence="1 2">Belongs to the small heat shock protein (HSP20) family.</text>
</comment>
<accession>A0ABZ2N8P0</accession>
<dbReference type="CDD" id="cd06464">
    <property type="entry name" value="ACD_sHsps-like"/>
    <property type="match status" value="1"/>
</dbReference>
<evidence type="ECO:0000313" key="5">
    <source>
        <dbReference type="Proteomes" id="UP001387364"/>
    </source>
</evidence>
<name>A0ABZ2N8P0_9BACI</name>
<keyword evidence="5" id="KW-1185">Reference proteome</keyword>
<sequence>MDFEKFKQWMNFAQHYQSGDFWNNIFDQSKTTTDRSIENFPPVDVYIEDSRVIILIELSGLTKNDIQVSVSGTTLTIQGQVKSFFNASPVLQERYYGEFKRTIQLPEPVEGRNVSAKFYHGLLFLSYFRTYAKEEHIFIE</sequence>
<dbReference type="PROSITE" id="PS01031">
    <property type="entry name" value="SHSP"/>
    <property type="match status" value="1"/>
</dbReference>
<dbReference type="Proteomes" id="UP001387364">
    <property type="component" value="Chromosome"/>
</dbReference>
<organism evidence="4 5">
    <name type="scientific">Bacillus kandeliae</name>
    <dbReference type="NCBI Taxonomy" id="3129297"/>
    <lineage>
        <taxon>Bacteria</taxon>
        <taxon>Bacillati</taxon>
        <taxon>Bacillota</taxon>
        <taxon>Bacilli</taxon>
        <taxon>Bacillales</taxon>
        <taxon>Bacillaceae</taxon>
        <taxon>Bacillus</taxon>
    </lineage>
</organism>
<dbReference type="InterPro" id="IPR031107">
    <property type="entry name" value="Small_HSP"/>
</dbReference>
<dbReference type="EMBL" id="CP147404">
    <property type="protein sequence ID" value="WXB94092.1"/>
    <property type="molecule type" value="Genomic_DNA"/>
</dbReference>
<evidence type="ECO:0000313" key="4">
    <source>
        <dbReference type="EMBL" id="WXB94092.1"/>
    </source>
</evidence>
<protein>
    <submittedName>
        <fullName evidence="4">Hsp20/alpha crystallin family protein</fullName>
    </submittedName>
</protein>
<evidence type="ECO:0000256" key="1">
    <source>
        <dbReference type="PROSITE-ProRule" id="PRU00285"/>
    </source>
</evidence>
<dbReference type="Gene3D" id="2.60.40.790">
    <property type="match status" value="1"/>
</dbReference>
<evidence type="ECO:0000259" key="3">
    <source>
        <dbReference type="PROSITE" id="PS01031"/>
    </source>
</evidence>
<evidence type="ECO:0000256" key="2">
    <source>
        <dbReference type="RuleBase" id="RU003616"/>
    </source>
</evidence>
<dbReference type="Pfam" id="PF00011">
    <property type="entry name" value="HSP20"/>
    <property type="match status" value="1"/>
</dbReference>
<dbReference type="InterPro" id="IPR002068">
    <property type="entry name" value="A-crystallin/Hsp20_dom"/>
</dbReference>
<gene>
    <name evidence="4" type="ORF">WDJ61_05545</name>
</gene>
<reference evidence="4 5" key="1">
    <citation type="submission" date="2024-02" db="EMBL/GenBank/DDBJ databases">
        <title>Seven novel Bacillus-like species.</title>
        <authorList>
            <person name="Liu G."/>
        </authorList>
    </citation>
    <scope>NUCLEOTIDE SEQUENCE [LARGE SCALE GENOMIC DNA]</scope>
    <source>
        <strain evidence="4 5">FJAT-52991</strain>
    </source>
</reference>